<evidence type="ECO:0000313" key="4">
    <source>
        <dbReference type="Proteomes" id="UP001499852"/>
    </source>
</evidence>
<organism evidence="3 4">
    <name type="scientific">Prosthecobacter algae</name>
    <dbReference type="NCBI Taxonomy" id="1144682"/>
    <lineage>
        <taxon>Bacteria</taxon>
        <taxon>Pseudomonadati</taxon>
        <taxon>Verrucomicrobiota</taxon>
        <taxon>Verrucomicrobiia</taxon>
        <taxon>Verrucomicrobiales</taxon>
        <taxon>Verrucomicrobiaceae</taxon>
        <taxon>Prosthecobacter</taxon>
    </lineage>
</organism>
<dbReference type="InterPro" id="IPR000683">
    <property type="entry name" value="Gfo/Idh/MocA-like_OxRdtase_N"/>
</dbReference>
<evidence type="ECO:0000313" key="3">
    <source>
        <dbReference type="EMBL" id="GAA5147383.1"/>
    </source>
</evidence>
<dbReference type="InterPro" id="IPR006311">
    <property type="entry name" value="TAT_signal"/>
</dbReference>
<dbReference type="InterPro" id="IPR050463">
    <property type="entry name" value="Gfo/Idh/MocA_oxidrdct_glycsds"/>
</dbReference>
<dbReference type="InterPro" id="IPR043906">
    <property type="entry name" value="Gfo/Idh/MocA_OxRdtase_bact_C"/>
</dbReference>
<dbReference type="PROSITE" id="PS51318">
    <property type="entry name" value="TAT"/>
    <property type="match status" value="1"/>
</dbReference>
<dbReference type="PANTHER" id="PTHR43818:SF5">
    <property type="entry name" value="OXIDOREDUCTASE FAMILY PROTEIN"/>
    <property type="match status" value="1"/>
</dbReference>
<evidence type="ECO:0000259" key="1">
    <source>
        <dbReference type="Pfam" id="PF01408"/>
    </source>
</evidence>
<comment type="caution">
    <text evidence="3">The sequence shown here is derived from an EMBL/GenBank/DDBJ whole genome shotgun (WGS) entry which is preliminary data.</text>
</comment>
<gene>
    <name evidence="3" type="ORF">GCM10023213_41940</name>
</gene>
<dbReference type="SUPFAM" id="SSF51735">
    <property type="entry name" value="NAD(P)-binding Rossmann-fold domains"/>
    <property type="match status" value="1"/>
</dbReference>
<sequence length="523" mass="57235">MPKPNPIFVMNSANTSRRTFLRGTIAGAAGLATLPTWAKPLGANGEVRVAVIGFKSRGSGHIGSLLKIPGVRLVALCDVDSEVMAKQVAALGKRETPIKVKQYKDFRECCADPDIDAVTIATPNHSHTLIALTAIANGKHVYVEKPVSHNMWEGRKLVDAAAIAEKKGLVVQHGMQRRSDLGWASAMEYIKSGQIGKTTLSRGINYKARKSIGKLDAPVPAKDVFAAGTFKGVDGKASQGELDYKLWSAPRPMLPVNRSQFHYDWHWQWAYGNGDIGNQGPHQLDVARWGLGNPSVLPKRVMSFGGRWGYDDDGETANNQMAFYDYAEGAPLLFDNRGLPMKDMNWAKGAEPVYRINGKTSAPRIGNVIHCEGGFVAESKAYDNDGKAIHKFENFQDGPDHMLNFINSVRAGKLTKDVLHVSHGYHAAALAQMANISYRLGKQISNDEVKERLSNSKAAQETFDHFVENLVANKIDMKAEMAQVGPWLDFDPVAEKFTGEFAEEANKLANGEYAAGFELPVIS</sequence>
<dbReference type="Pfam" id="PF01408">
    <property type="entry name" value="GFO_IDH_MocA"/>
    <property type="match status" value="1"/>
</dbReference>
<dbReference type="Pfam" id="PF19051">
    <property type="entry name" value="GFO_IDH_MocA_C2"/>
    <property type="match status" value="1"/>
</dbReference>
<dbReference type="Gene3D" id="3.30.360.10">
    <property type="entry name" value="Dihydrodipicolinate Reductase, domain 2"/>
    <property type="match status" value="1"/>
</dbReference>
<feature type="domain" description="Gfo/Idh/MocA-like oxidoreductase bacterial type C-terminal" evidence="2">
    <location>
        <begin position="240"/>
        <end position="349"/>
    </location>
</feature>
<accession>A0ABP9PIX6</accession>
<dbReference type="Proteomes" id="UP001499852">
    <property type="component" value="Unassembled WGS sequence"/>
</dbReference>
<name>A0ABP9PIX6_9BACT</name>
<dbReference type="EMBL" id="BAABIA010000010">
    <property type="protein sequence ID" value="GAA5147383.1"/>
    <property type="molecule type" value="Genomic_DNA"/>
</dbReference>
<feature type="domain" description="Gfo/Idh/MocA-like oxidoreductase N-terminal" evidence="1">
    <location>
        <begin position="47"/>
        <end position="167"/>
    </location>
</feature>
<dbReference type="SUPFAM" id="SSF55347">
    <property type="entry name" value="Glyceraldehyde-3-phosphate dehydrogenase-like, C-terminal domain"/>
    <property type="match status" value="1"/>
</dbReference>
<reference evidence="4" key="1">
    <citation type="journal article" date="2019" name="Int. J. Syst. Evol. Microbiol.">
        <title>The Global Catalogue of Microorganisms (GCM) 10K type strain sequencing project: providing services to taxonomists for standard genome sequencing and annotation.</title>
        <authorList>
            <consortium name="The Broad Institute Genomics Platform"/>
            <consortium name="The Broad Institute Genome Sequencing Center for Infectious Disease"/>
            <person name="Wu L."/>
            <person name="Ma J."/>
        </authorList>
    </citation>
    <scope>NUCLEOTIDE SEQUENCE [LARGE SCALE GENOMIC DNA]</scope>
    <source>
        <strain evidence="4">JCM 18053</strain>
    </source>
</reference>
<dbReference type="InterPro" id="IPR036291">
    <property type="entry name" value="NAD(P)-bd_dom_sf"/>
</dbReference>
<protein>
    <submittedName>
        <fullName evidence="3">Gfo/Idh/MocA family oxidoreductase</fullName>
    </submittedName>
</protein>
<proteinExistence type="predicted"/>
<dbReference type="Gene3D" id="3.40.50.720">
    <property type="entry name" value="NAD(P)-binding Rossmann-like Domain"/>
    <property type="match status" value="1"/>
</dbReference>
<dbReference type="PANTHER" id="PTHR43818">
    <property type="entry name" value="BCDNA.GH03377"/>
    <property type="match status" value="1"/>
</dbReference>
<keyword evidence="4" id="KW-1185">Reference proteome</keyword>
<evidence type="ECO:0000259" key="2">
    <source>
        <dbReference type="Pfam" id="PF19051"/>
    </source>
</evidence>